<organism evidence="1 2">
    <name type="scientific">Parascaris univalens</name>
    <name type="common">Nematode worm</name>
    <dbReference type="NCBI Taxonomy" id="6257"/>
    <lineage>
        <taxon>Eukaryota</taxon>
        <taxon>Metazoa</taxon>
        <taxon>Ecdysozoa</taxon>
        <taxon>Nematoda</taxon>
        <taxon>Chromadorea</taxon>
        <taxon>Rhabditida</taxon>
        <taxon>Spirurina</taxon>
        <taxon>Ascaridomorpha</taxon>
        <taxon>Ascaridoidea</taxon>
        <taxon>Ascarididae</taxon>
        <taxon>Parascaris</taxon>
    </lineage>
</organism>
<name>A0A915C895_PARUN</name>
<accession>A0A915C895</accession>
<keyword evidence="1" id="KW-1185">Reference proteome</keyword>
<dbReference type="AlphaFoldDB" id="A0A915C895"/>
<evidence type="ECO:0000313" key="1">
    <source>
        <dbReference type="Proteomes" id="UP000887569"/>
    </source>
</evidence>
<protein>
    <submittedName>
        <fullName evidence="2">Uncharacterized protein</fullName>
    </submittedName>
</protein>
<evidence type="ECO:0000313" key="2">
    <source>
        <dbReference type="WBParaSite" id="PgR099_g036_t01"/>
    </source>
</evidence>
<dbReference type="Proteomes" id="UP000887569">
    <property type="component" value="Unplaced"/>
</dbReference>
<sequence length="56" mass="7043">MTWNICDHLMHRNLYQCKLIERTCRHCYHKQMIEIIRLYSVRMENKQRRGLHQSVQ</sequence>
<proteinExistence type="predicted"/>
<dbReference type="WBParaSite" id="PgR099_g036_t01">
    <property type="protein sequence ID" value="PgR099_g036_t01"/>
    <property type="gene ID" value="PgR099_g036"/>
</dbReference>
<reference evidence="2" key="1">
    <citation type="submission" date="2022-11" db="UniProtKB">
        <authorList>
            <consortium name="WormBaseParasite"/>
        </authorList>
    </citation>
    <scope>IDENTIFICATION</scope>
</reference>